<keyword evidence="3" id="KW-0804">Transcription</keyword>
<evidence type="ECO:0000256" key="3">
    <source>
        <dbReference type="ARBA" id="ARBA00023163"/>
    </source>
</evidence>
<feature type="domain" description="HTH arsR-type" evidence="4">
    <location>
        <begin position="11"/>
        <end position="103"/>
    </location>
</feature>
<reference evidence="6" key="1">
    <citation type="submission" date="2016-10" db="EMBL/GenBank/DDBJ databases">
        <authorList>
            <person name="Varghese N."/>
            <person name="Submissions S."/>
        </authorList>
    </citation>
    <scope>NUCLEOTIDE SEQUENCE [LARGE SCALE GENOMIC DNA]</scope>
    <source>
        <strain evidence="6">DSM 21368</strain>
    </source>
</reference>
<keyword evidence="2" id="KW-0238">DNA-binding</keyword>
<accession>A0A1H5BNB5</accession>
<dbReference type="RefSeq" id="WP_089771251.1">
    <property type="nucleotide sequence ID" value="NZ_FNTX01000001.1"/>
</dbReference>
<dbReference type="Gene3D" id="1.10.10.10">
    <property type="entry name" value="Winged helix-like DNA-binding domain superfamily/Winged helix DNA-binding domain"/>
    <property type="match status" value="1"/>
</dbReference>
<dbReference type="InterPro" id="IPR036390">
    <property type="entry name" value="WH_DNA-bd_sf"/>
</dbReference>
<organism evidence="5 6">
    <name type="scientific">Ruania alba</name>
    <dbReference type="NCBI Taxonomy" id="648782"/>
    <lineage>
        <taxon>Bacteria</taxon>
        <taxon>Bacillati</taxon>
        <taxon>Actinomycetota</taxon>
        <taxon>Actinomycetes</taxon>
        <taxon>Micrococcales</taxon>
        <taxon>Ruaniaceae</taxon>
        <taxon>Ruania</taxon>
    </lineage>
</organism>
<dbReference type="AlphaFoldDB" id="A0A1H5BNB5"/>
<evidence type="ECO:0000313" key="5">
    <source>
        <dbReference type="EMBL" id="SED55895.1"/>
    </source>
</evidence>
<sequence>MPERETPLDHAAMKAFAHPLRIRMFSYLTDHGAATATQLAEHLGESSAQTSYHLRQLARHGLVEEDADRGTGRERWWQAASFSIPGTEARKDPALRSLAGTVLSGLLEQRVHALRTWFEDTDTPTSWVEASLQQSTTASLTLAEFAAMNDAVQKVLEEHTSQARRRRDEGGHRELDERRVRMYYDAFPLPVTD</sequence>
<dbReference type="InterPro" id="IPR036388">
    <property type="entry name" value="WH-like_DNA-bd_sf"/>
</dbReference>
<dbReference type="SUPFAM" id="SSF46785">
    <property type="entry name" value="Winged helix' DNA-binding domain"/>
    <property type="match status" value="1"/>
</dbReference>
<name>A0A1H5BNB5_9MICO</name>
<keyword evidence="1" id="KW-0805">Transcription regulation</keyword>
<evidence type="ECO:0000256" key="2">
    <source>
        <dbReference type="ARBA" id="ARBA00023125"/>
    </source>
</evidence>
<dbReference type="InterPro" id="IPR011991">
    <property type="entry name" value="ArsR-like_HTH"/>
</dbReference>
<dbReference type="GO" id="GO:0003700">
    <property type="term" value="F:DNA-binding transcription factor activity"/>
    <property type="evidence" value="ECO:0007669"/>
    <property type="project" value="InterPro"/>
</dbReference>
<evidence type="ECO:0000256" key="1">
    <source>
        <dbReference type="ARBA" id="ARBA00023015"/>
    </source>
</evidence>
<dbReference type="Proteomes" id="UP000199220">
    <property type="component" value="Unassembled WGS sequence"/>
</dbReference>
<dbReference type="STRING" id="648782.SAMN04488554_0150"/>
<dbReference type="CDD" id="cd00090">
    <property type="entry name" value="HTH_ARSR"/>
    <property type="match status" value="1"/>
</dbReference>
<dbReference type="InterPro" id="IPR051081">
    <property type="entry name" value="HTH_MetalResp_TranReg"/>
</dbReference>
<dbReference type="OrthoDB" id="7945987at2"/>
<dbReference type="InterPro" id="IPR001845">
    <property type="entry name" value="HTH_ArsR_DNA-bd_dom"/>
</dbReference>
<evidence type="ECO:0000313" key="6">
    <source>
        <dbReference type="Proteomes" id="UP000199220"/>
    </source>
</evidence>
<protein>
    <submittedName>
        <fullName evidence="5">Helix-turn-helix domain-containing protein</fullName>
    </submittedName>
</protein>
<dbReference type="PANTHER" id="PTHR33154:SF15">
    <property type="entry name" value="REGULATORY PROTEIN ARSR"/>
    <property type="match status" value="1"/>
</dbReference>
<dbReference type="PANTHER" id="PTHR33154">
    <property type="entry name" value="TRANSCRIPTIONAL REGULATOR, ARSR FAMILY"/>
    <property type="match status" value="1"/>
</dbReference>
<dbReference type="SMART" id="SM00418">
    <property type="entry name" value="HTH_ARSR"/>
    <property type="match status" value="1"/>
</dbReference>
<proteinExistence type="predicted"/>
<dbReference type="GO" id="GO:0003677">
    <property type="term" value="F:DNA binding"/>
    <property type="evidence" value="ECO:0007669"/>
    <property type="project" value="UniProtKB-KW"/>
</dbReference>
<keyword evidence="6" id="KW-1185">Reference proteome</keyword>
<dbReference type="Pfam" id="PF12840">
    <property type="entry name" value="HTH_20"/>
    <property type="match status" value="1"/>
</dbReference>
<evidence type="ECO:0000259" key="4">
    <source>
        <dbReference type="SMART" id="SM00418"/>
    </source>
</evidence>
<dbReference type="EMBL" id="FNTX01000001">
    <property type="protein sequence ID" value="SED55895.1"/>
    <property type="molecule type" value="Genomic_DNA"/>
</dbReference>
<gene>
    <name evidence="5" type="ORF">SAMN04488554_0150</name>
</gene>